<evidence type="ECO:0000313" key="2">
    <source>
        <dbReference type="Proteomes" id="UP000032900"/>
    </source>
</evidence>
<dbReference type="SUPFAM" id="SSF53067">
    <property type="entry name" value="Actin-like ATPase domain"/>
    <property type="match status" value="1"/>
</dbReference>
<organism evidence="1 2">
    <name type="scientific">Geofilum rubicundum JCM 15548</name>
    <dbReference type="NCBI Taxonomy" id="1236989"/>
    <lineage>
        <taxon>Bacteria</taxon>
        <taxon>Pseudomonadati</taxon>
        <taxon>Bacteroidota</taxon>
        <taxon>Bacteroidia</taxon>
        <taxon>Marinilabiliales</taxon>
        <taxon>Marinilabiliaceae</taxon>
        <taxon>Geofilum</taxon>
    </lineage>
</organism>
<gene>
    <name evidence="1" type="ORF">JCM15548_13309</name>
</gene>
<sequence length="58" mass="6680">MVFEMEGYRAICQEKWAINKTIITGGDSDFFARKLKKPIFANQNLVLLGLNRILDYNA</sequence>
<dbReference type="InterPro" id="IPR043129">
    <property type="entry name" value="ATPase_NBD"/>
</dbReference>
<dbReference type="STRING" id="1236989.JCM15548_13309"/>
<dbReference type="EMBL" id="BAZW01000035">
    <property type="protein sequence ID" value="GAO30979.1"/>
    <property type="molecule type" value="Genomic_DNA"/>
</dbReference>
<keyword evidence="2" id="KW-1185">Reference proteome</keyword>
<name>A0A0E9M0G3_9BACT</name>
<dbReference type="Gene3D" id="3.30.420.40">
    <property type="match status" value="1"/>
</dbReference>
<reference evidence="1 2" key="1">
    <citation type="journal article" date="2015" name="Microbes Environ.">
        <title>Distribution and evolution of nitrogen fixation genes in the phylum bacteroidetes.</title>
        <authorList>
            <person name="Inoue J."/>
            <person name="Oshima K."/>
            <person name="Suda W."/>
            <person name="Sakamoto M."/>
            <person name="Iino T."/>
            <person name="Noda S."/>
            <person name="Hongoh Y."/>
            <person name="Hattori M."/>
            <person name="Ohkuma M."/>
        </authorList>
    </citation>
    <scope>NUCLEOTIDE SEQUENCE [LARGE SCALE GENOMIC DNA]</scope>
    <source>
        <strain evidence="1">JCM 15548</strain>
    </source>
</reference>
<dbReference type="Proteomes" id="UP000032900">
    <property type="component" value="Unassembled WGS sequence"/>
</dbReference>
<proteinExistence type="predicted"/>
<accession>A0A0E9M0G3</accession>
<dbReference type="AlphaFoldDB" id="A0A0E9M0G3"/>
<evidence type="ECO:0008006" key="3">
    <source>
        <dbReference type="Google" id="ProtNLM"/>
    </source>
</evidence>
<evidence type="ECO:0000313" key="1">
    <source>
        <dbReference type="EMBL" id="GAO30979.1"/>
    </source>
</evidence>
<protein>
    <recommendedName>
        <fullName evidence="3">Pantothenate kinase</fullName>
    </recommendedName>
</protein>
<comment type="caution">
    <text evidence="1">The sequence shown here is derived from an EMBL/GenBank/DDBJ whole genome shotgun (WGS) entry which is preliminary data.</text>
</comment>